<feature type="domain" description="Thioredoxin" evidence="2">
    <location>
        <begin position="25"/>
        <end position="178"/>
    </location>
</feature>
<name>A0A4Q1CAB8_9BACT</name>
<dbReference type="EMBL" id="SDHX01000001">
    <property type="protein sequence ID" value="RXK56015.1"/>
    <property type="molecule type" value="Genomic_DNA"/>
</dbReference>
<dbReference type="AlphaFoldDB" id="A0A4Q1CAB8"/>
<dbReference type="Pfam" id="PF00578">
    <property type="entry name" value="AhpC-TSA"/>
    <property type="match status" value="1"/>
</dbReference>
<protein>
    <submittedName>
        <fullName evidence="3">Redoxin domain-containing protein</fullName>
    </submittedName>
</protein>
<dbReference type="OrthoDB" id="9781543at2"/>
<reference evidence="3 4" key="1">
    <citation type="submission" date="2019-01" db="EMBL/GenBank/DDBJ databases">
        <title>Lacunisphaera sp. strain TWA-58.</title>
        <authorList>
            <person name="Chen W.-M."/>
        </authorList>
    </citation>
    <scope>NUCLEOTIDE SEQUENCE [LARGE SCALE GENOMIC DNA]</scope>
    <source>
        <strain evidence="3 4">TWA-58</strain>
    </source>
</reference>
<keyword evidence="1" id="KW-0732">Signal</keyword>
<evidence type="ECO:0000256" key="1">
    <source>
        <dbReference type="SAM" id="SignalP"/>
    </source>
</evidence>
<dbReference type="InterPro" id="IPR000866">
    <property type="entry name" value="AhpC/TSA"/>
</dbReference>
<dbReference type="RefSeq" id="WP_129047382.1">
    <property type="nucleotide sequence ID" value="NZ_SDHX01000001.1"/>
</dbReference>
<dbReference type="PANTHER" id="PTHR43640:SF1">
    <property type="entry name" value="THIOREDOXIN-DEPENDENT PEROXIREDOXIN"/>
    <property type="match status" value="1"/>
</dbReference>
<dbReference type="InterPro" id="IPR036249">
    <property type="entry name" value="Thioredoxin-like_sf"/>
</dbReference>
<evidence type="ECO:0000259" key="2">
    <source>
        <dbReference type="PROSITE" id="PS51352"/>
    </source>
</evidence>
<keyword evidence="4" id="KW-1185">Reference proteome</keyword>
<dbReference type="GO" id="GO:0016209">
    <property type="term" value="F:antioxidant activity"/>
    <property type="evidence" value="ECO:0007669"/>
    <property type="project" value="InterPro"/>
</dbReference>
<dbReference type="PROSITE" id="PS51352">
    <property type="entry name" value="THIOREDOXIN_2"/>
    <property type="match status" value="1"/>
</dbReference>
<feature type="chain" id="PRO_5020226197" evidence="1">
    <location>
        <begin position="24"/>
        <end position="205"/>
    </location>
</feature>
<evidence type="ECO:0000313" key="4">
    <source>
        <dbReference type="Proteomes" id="UP000290218"/>
    </source>
</evidence>
<dbReference type="Proteomes" id="UP000290218">
    <property type="component" value="Unassembled WGS sequence"/>
</dbReference>
<feature type="signal peptide" evidence="1">
    <location>
        <begin position="1"/>
        <end position="23"/>
    </location>
</feature>
<dbReference type="InterPro" id="IPR047262">
    <property type="entry name" value="PRX-like1"/>
</dbReference>
<dbReference type="Gene3D" id="3.40.30.10">
    <property type="entry name" value="Glutaredoxin"/>
    <property type="match status" value="1"/>
</dbReference>
<gene>
    <name evidence="3" type="ORF">ESB00_09090</name>
</gene>
<dbReference type="SUPFAM" id="SSF52833">
    <property type="entry name" value="Thioredoxin-like"/>
    <property type="match status" value="1"/>
</dbReference>
<dbReference type="InterPro" id="IPR013766">
    <property type="entry name" value="Thioredoxin_domain"/>
</dbReference>
<evidence type="ECO:0000313" key="3">
    <source>
        <dbReference type="EMBL" id="RXK56015.1"/>
    </source>
</evidence>
<dbReference type="PANTHER" id="PTHR43640">
    <property type="entry name" value="OS07G0260300 PROTEIN"/>
    <property type="match status" value="1"/>
</dbReference>
<proteinExistence type="predicted"/>
<dbReference type="GO" id="GO:0016491">
    <property type="term" value="F:oxidoreductase activity"/>
    <property type="evidence" value="ECO:0007669"/>
    <property type="project" value="InterPro"/>
</dbReference>
<comment type="caution">
    <text evidence="3">The sequence shown here is derived from an EMBL/GenBank/DDBJ whole genome shotgun (WGS) entry which is preliminary data.</text>
</comment>
<accession>A0A4Q1CAB8</accession>
<organism evidence="3 4">
    <name type="scientific">Oleiharenicola lentus</name>
    <dbReference type="NCBI Taxonomy" id="2508720"/>
    <lineage>
        <taxon>Bacteria</taxon>
        <taxon>Pseudomonadati</taxon>
        <taxon>Verrucomicrobiota</taxon>
        <taxon>Opitutia</taxon>
        <taxon>Opitutales</taxon>
        <taxon>Opitutaceae</taxon>
        <taxon>Oleiharenicola</taxon>
    </lineage>
</organism>
<sequence>MKSFTHTLLAGAALTVLALAAQAAPAVGQPAPDFSLTDIHGKTHSLSAYKGKVVVLEWVNPECPIVMKHYEKSGNMPATQKAAQAEGAVWLSINSGHPGAQGDYDATKVGTWSQKNGAAFSAYLRDQDGKVGKLYDARHTPTLFIVDAEGKLVYAGGIDSISSGNAADISRATNYVKAAFEDIKAGRPVGKSVTKAYGCNVKYAN</sequence>